<sequence>MGARPRSARPGAGRAPGGGAPVSARRRREALLAALVPLAAGAATLLGLAAWTLSGAAGRPATVTVTEPEVFLTYAERPVTSAYFTLRNTGGSDDRLIAVTSDEAEDVMLSAHHHAASGSGGMRMTDALAVPAGATVRMSPSTVNVMLTPDRRLAEGDTVPFVLRFAHAAPVRVTATVVRPGT</sequence>
<reference evidence="3 4" key="1">
    <citation type="submission" date="2017-05" db="EMBL/GenBank/DDBJ databases">
        <title>Complete genome sequence of Streptomyces sp. SCSIO 03032 revealed the diverse biosynthetic pathways for its bioactive secondary metabolites.</title>
        <authorList>
            <person name="Ma L."/>
            <person name="Zhu Y."/>
            <person name="Zhang W."/>
            <person name="Zhang G."/>
            <person name="Tian X."/>
            <person name="Zhang S."/>
            <person name="Zhang C."/>
        </authorList>
    </citation>
    <scope>NUCLEOTIDE SEQUENCE [LARGE SCALE GENOMIC DNA]</scope>
    <source>
        <strain evidence="3 4">SCSIO 03032</strain>
    </source>
</reference>
<keyword evidence="2" id="KW-1133">Transmembrane helix</keyword>
<dbReference type="EMBL" id="CP021121">
    <property type="protein sequence ID" value="ARQ72255.1"/>
    <property type="molecule type" value="Genomic_DNA"/>
</dbReference>
<gene>
    <name evidence="3" type="ORF">CAG99_09645</name>
</gene>
<dbReference type="Gene3D" id="2.60.40.1890">
    <property type="entry name" value="PCu(A)C copper chaperone"/>
    <property type="match status" value="1"/>
</dbReference>
<evidence type="ECO:0000256" key="2">
    <source>
        <dbReference type="SAM" id="Phobius"/>
    </source>
</evidence>
<dbReference type="SUPFAM" id="SSF110087">
    <property type="entry name" value="DR1885-like metal-binding protein"/>
    <property type="match status" value="1"/>
</dbReference>
<keyword evidence="2" id="KW-0812">Transmembrane</keyword>
<feature type="region of interest" description="Disordered" evidence="1">
    <location>
        <begin position="1"/>
        <end position="22"/>
    </location>
</feature>
<protein>
    <recommendedName>
        <fullName evidence="5">Copper chaperone PCu(A)C</fullName>
    </recommendedName>
</protein>
<evidence type="ECO:0000313" key="3">
    <source>
        <dbReference type="EMBL" id="ARQ72255.1"/>
    </source>
</evidence>
<accession>A0A1W7D5J4</accession>
<dbReference type="InterPro" id="IPR058248">
    <property type="entry name" value="Lxx211020-like"/>
</dbReference>
<name>A0A1W7D5J4_9ACTN</name>
<feature type="compositionally biased region" description="Low complexity" evidence="1">
    <location>
        <begin position="1"/>
        <end position="13"/>
    </location>
</feature>
<evidence type="ECO:0000313" key="4">
    <source>
        <dbReference type="Proteomes" id="UP000194218"/>
    </source>
</evidence>
<evidence type="ECO:0008006" key="5">
    <source>
        <dbReference type="Google" id="ProtNLM"/>
    </source>
</evidence>
<evidence type="ECO:0000256" key="1">
    <source>
        <dbReference type="SAM" id="MobiDB-lite"/>
    </source>
</evidence>
<dbReference type="PANTHER" id="PTHR36302:SF1">
    <property type="entry name" value="COPPER CHAPERONE PCU(A)C"/>
    <property type="match status" value="1"/>
</dbReference>
<organism evidence="3 4">
    <name type="scientific">Streptomyces marincola</name>
    <dbReference type="NCBI Taxonomy" id="2878388"/>
    <lineage>
        <taxon>Bacteria</taxon>
        <taxon>Bacillati</taxon>
        <taxon>Actinomycetota</taxon>
        <taxon>Actinomycetes</taxon>
        <taxon>Kitasatosporales</taxon>
        <taxon>Streptomycetaceae</taxon>
        <taxon>Streptomyces</taxon>
    </lineage>
</organism>
<proteinExistence type="predicted"/>
<dbReference type="AlphaFoldDB" id="A0A1W7D5J4"/>
<dbReference type="InterPro" id="IPR007410">
    <property type="entry name" value="LpqE-like"/>
</dbReference>
<dbReference type="Proteomes" id="UP000194218">
    <property type="component" value="Chromosome"/>
</dbReference>
<keyword evidence="2" id="KW-0472">Membrane</keyword>
<dbReference type="KEGG" id="smao:CAG99_09645"/>
<dbReference type="Pfam" id="PF04314">
    <property type="entry name" value="PCuAC"/>
    <property type="match status" value="1"/>
</dbReference>
<dbReference type="InterPro" id="IPR036182">
    <property type="entry name" value="PCuAC_sf"/>
</dbReference>
<feature type="transmembrane region" description="Helical" evidence="2">
    <location>
        <begin position="30"/>
        <end position="53"/>
    </location>
</feature>
<dbReference type="PANTHER" id="PTHR36302">
    <property type="entry name" value="BLR7088 PROTEIN"/>
    <property type="match status" value="1"/>
</dbReference>
<keyword evidence="4" id="KW-1185">Reference proteome</keyword>